<evidence type="ECO:0000313" key="3">
    <source>
        <dbReference type="Proteomes" id="UP000029672"/>
    </source>
</evidence>
<keyword evidence="3" id="KW-1185">Reference proteome</keyword>
<dbReference type="HOGENOM" id="CLU_2584630_0_0_6"/>
<dbReference type="AlphaFoldDB" id="A0A097ENF2"/>
<dbReference type="Pfam" id="PF23793">
    <property type="entry name" value="LysC"/>
    <property type="match status" value="1"/>
</dbReference>
<dbReference type="Proteomes" id="UP000029672">
    <property type="component" value="Chromosome"/>
</dbReference>
<keyword evidence="1" id="KW-0732">Signal</keyword>
<dbReference type="InterPro" id="IPR058979">
    <property type="entry name" value="LysC-like"/>
</dbReference>
<name>A0A097ENF2_9GAMM</name>
<proteinExistence type="predicted"/>
<organism evidence="2 3">
    <name type="scientific">Candidatus Francisella endociliophora</name>
    <dbReference type="NCBI Taxonomy" id="653937"/>
    <lineage>
        <taxon>Bacteria</taxon>
        <taxon>Pseudomonadati</taxon>
        <taxon>Pseudomonadota</taxon>
        <taxon>Gammaproteobacteria</taxon>
        <taxon>Thiotrichales</taxon>
        <taxon>Francisellaceae</taxon>
        <taxon>Francisella</taxon>
    </lineage>
</organism>
<evidence type="ECO:0008006" key="4">
    <source>
        <dbReference type="Google" id="ProtNLM"/>
    </source>
</evidence>
<feature type="signal peptide" evidence="1">
    <location>
        <begin position="1"/>
        <end position="19"/>
    </location>
</feature>
<gene>
    <name evidence="2" type="ORF">LO80_03315</name>
</gene>
<dbReference type="OrthoDB" id="9948122at2"/>
<dbReference type="EMBL" id="CP009574">
    <property type="protein sequence ID" value="AIT09093.1"/>
    <property type="molecule type" value="Genomic_DNA"/>
</dbReference>
<dbReference type="PROSITE" id="PS51257">
    <property type="entry name" value="PROKAR_LIPOPROTEIN"/>
    <property type="match status" value="1"/>
</dbReference>
<evidence type="ECO:0000313" key="2">
    <source>
        <dbReference type="EMBL" id="AIT09093.1"/>
    </source>
</evidence>
<dbReference type="KEGG" id="frf:LO80_03315"/>
<reference evidence="2 3" key="1">
    <citation type="submission" date="2014-10" db="EMBL/GenBank/DDBJ databases">
        <title>Whole genome sequence of Francisella endociliophora strain FSC1006, isolated from a laboratory culture of the marine ciliate Euplotes raikovi.</title>
        <authorList>
            <person name="Granberg M."/>
            <person name="Backman S."/>
            <person name="Lundmark E."/>
            <person name="Nilsson E."/>
            <person name="Karlsson E."/>
            <person name="Thelaus J."/>
            <person name="Ohrman C."/>
            <person name="Larkeryd A."/>
            <person name="Stenberg P."/>
        </authorList>
    </citation>
    <scope>NUCLEOTIDE SEQUENCE [LARGE SCALE GENOMIC DNA]</scope>
    <source>
        <strain evidence="2 3">FSC1006</strain>
    </source>
</reference>
<dbReference type="RefSeq" id="WP_040008523.1">
    <property type="nucleotide sequence ID" value="NZ_CP009574.1"/>
</dbReference>
<evidence type="ECO:0000256" key="1">
    <source>
        <dbReference type="SAM" id="SignalP"/>
    </source>
</evidence>
<protein>
    <recommendedName>
        <fullName evidence="4">Lipoprotein</fullName>
    </recommendedName>
</protein>
<accession>A0A097ENF2</accession>
<dbReference type="STRING" id="1547445.LO80_03315"/>
<sequence>MRISILIALLLSLSGCSWFDTNYIAPNSTPYLTQKVYPSFYSVDTVGDTYLSLISTREGLSICNNKLDSIRQLQNKNQEL</sequence>
<feature type="chain" id="PRO_5001930180" description="Lipoprotein" evidence="1">
    <location>
        <begin position="20"/>
        <end position="80"/>
    </location>
</feature>